<dbReference type="EMBL" id="BSOJ01000006">
    <property type="protein sequence ID" value="GLR25263.1"/>
    <property type="molecule type" value="Genomic_DNA"/>
</dbReference>
<accession>A0ABQ5YL45</accession>
<dbReference type="Gene3D" id="3.40.50.1000">
    <property type="entry name" value="HAD superfamily/HAD-like"/>
    <property type="match status" value="1"/>
</dbReference>
<keyword evidence="2" id="KW-1185">Reference proteome</keyword>
<dbReference type="SFLD" id="SFLDG01129">
    <property type="entry name" value="C1.5:_HAD__Beta-PGM__Phosphata"/>
    <property type="match status" value="1"/>
</dbReference>
<dbReference type="SUPFAM" id="SSF56784">
    <property type="entry name" value="HAD-like"/>
    <property type="match status" value="1"/>
</dbReference>
<dbReference type="Pfam" id="PF00702">
    <property type="entry name" value="Hydrolase"/>
    <property type="match status" value="1"/>
</dbReference>
<evidence type="ECO:0000313" key="2">
    <source>
        <dbReference type="Proteomes" id="UP001156664"/>
    </source>
</evidence>
<dbReference type="PANTHER" id="PTHR47438:SF1">
    <property type="entry name" value="PHOSPHATE METABOLISM PROTEIN 8-RELATED"/>
    <property type="match status" value="1"/>
</dbReference>
<dbReference type="PANTHER" id="PTHR47438">
    <property type="entry name" value="PHOSPHATE METABOLISM PROTEIN 8-RELATED"/>
    <property type="match status" value="1"/>
</dbReference>
<name>A0ABQ5YL45_9BURK</name>
<gene>
    <name evidence="1" type="ORF">GCM10007875_03510</name>
</gene>
<dbReference type="RefSeq" id="WP_284279601.1">
    <property type="nucleotide sequence ID" value="NZ_BSOJ01000006.1"/>
</dbReference>
<protein>
    <submittedName>
        <fullName evidence="1">Pyrimidine 5'-nucleotidase</fullName>
    </submittedName>
</protein>
<dbReference type="InterPro" id="IPR010237">
    <property type="entry name" value="Pyr-5-nucltdase"/>
</dbReference>
<dbReference type="InterPro" id="IPR023214">
    <property type="entry name" value="HAD_sf"/>
</dbReference>
<dbReference type="Proteomes" id="UP001156664">
    <property type="component" value="Unassembled WGS sequence"/>
</dbReference>
<dbReference type="SFLD" id="SFLDS00003">
    <property type="entry name" value="Haloacid_Dehalogenase"/>
    <property type="match status" value="1"/>
</dbReference>
<dbReference type="Gene3D" id="1.10.150.450">
    <property type="match status" value="1"/>
</dbReference>
<reference evidence="2" key="1">
    <citation type="journal article" date="2019" name="Int. J. Syst. Evol. Microbiol.">
        <title>The Global Catalogue of Microorganisms (GCM) 10K type strain sequencing project: providing services to taxonomists for standard genome sequencing and annotation.</title>
        <authorList>
            <consortium name="The Broad Institute Genomics Platform"/>
            <consortium name="The Broad Institute Genome Sequencing Center for Infectious Disease"/>
            <person name="Wu L."/>
            <person name="Ma J."/>
        </authorList>
    </citation>
    <scope>NUCLEOTIDE SEQUENCE [LARGE SCALE GENOMIC DNA]</scope>
    <source>
        <strain evidence="2">NBRC 105857</strain>
    </source>
</reference>
<dbReference type="SFLD" id="SFLDG01132">
    <property type="entry name" value="C1.5.3:_5'-Nucleotidase_Like"/>
    <property type="match status" value="1"/>
</dbReference>
<proteinExistence type="predicted"/>
<sequence>MQVKYHLRPNAGTPKQVYLLDLDNTLHAASRFILPEINRQMTRYIEEQLDLSAPQASALRTQYWMRYGATLLGLIKHHGVDPHHFLAETHRLQDFPQISGRHASVPRRLARLNGIRILFTNAPRAYAVDLCRALGLYRYFHAIVAIEDMQIHRQWRPKPSDWLWANVRAQLKTRRLMLVDDTLGHLNAASRRGIQTAWITSPGLGFKPLLPTGRVKKRIRQFDQIRRHAF</sequence>
<dbReference type="InterPro" id="IPR052791">
    <property type="entry name" value="SSM1_domain"/>
</dbReference>
<dbReference type="InterPro" id="IPR036412">
    <property type="entry name" value="HAD-like_sf"/>
</dbReference>
<evidence type="ECO:0000313" key="1">
    <source>
        <dbReference type="EMBL" id="GLR25263.1"/>
    </source>
</evidence>
<comment type="caution">
    <text evidence="1">The sequence shown here is derived from an EMBL/GenBank/DDBJ whole genome shotgun (WGS) entry which is preliminary data.</text>
</comment>
<organism evidence="1 2">
    <name type="scientific">Limnobacter litoralis</name>
    <dbReference type="NCBI Taxonomy" id="481366"/>
    <lineage>
        <taxon>Bacteria</taxon>
        <taxon>Pseudomonadati</taxon>
        <taxon>Pseudomonadota</taxon>
        <taxon>Betaproteobacteria</taxon>
        <taxon>Burkholderiales</taxon>
        <taxon>Burkholderiaceae</taxon>
        <taxon>Limnobacter</taxon>
    </lineage>
</organism>